<protein>
    <submittedName>
        <fullName evidence="7">O-antigen ligase family protein</fullName>
    </submittedName>
</protein>
<feature type="transmembrane region" description="Helical" evidence="5">
    <location>
        <begin position="131"/>
        <end position="149"/>
    </location>
</feature>
<evidence type="ECO:0000256" key="1">
    <source>
        <dbReference type="ARBA" id="ARBA00004141"/>
    </source>
</evidence>
<proteinExistence type="predicted"/>
<dbReference type="Pfam" id="PF04932">
    <property type="entry name" value="Wzy_C"/>
    <property type="match status" value="1"/>
</dbReference>
<accession>A0ABT9GBS7</accession>
<gene>
    <name evidence="7" type="ORF">QDH73_03500</name>
</gene>
<feature type="transmembrane region" description="Helical" evidence="5">
    <location>
        <begin position="67"/>
        <end position="86"/>
    </location>
</feature>
<feature type="transmembrane region" description="Helical" evidence="5">
    <location>
        <begin position="7"/>
        <end position="28"/>
    </location>
</feature>
<comment type="caution">
    <text evidence="7">The sequence shown here is derived from an EMBL/GenBank/DDBJ whole genome shotgun (WGS) entry which is preliminary data.</text>
</comment>
<dbReference type="Proteomes" id="UP001242314">
    <property type="component" value="Unassembled WGS sequence"/>
</dbReference>
<organism evidence="7 8">
    <name type="scientific">Pseudoalteromonas distincta</name>
    <dbReference type="NCBI Taxonomy" id="77608"/>
    <lineage>
        <taxon>Bacteria</taxon>
        <taxon>Pseudomonadati</taxon>
        <taxon>Pseudomonadota</taxon>
        <taxon>Gammaproteobacteria</taxon>
        <taxon>Alteromonadales</taxon>
        <taxon>Pseudoalteromonadaceae</taxon>
        <taxon>Pseudoalteromonas</taxon>
    </lineage>
</organism>
<evidence type="ECO:0000256" key="5">
    <source>
        <dbReference type="SAM" id="Phobius"/>
    </source>
</evidence>
<dbReference type="EMBL" id="JASGWX010000002">
    <property type="protein sequence ID" value="MDP4483104.1"/>
    <property type="molecule type" value="Genomic_DNA"/>
</dbReference>
<keyword evidence="8" id="KW-1185">Reference proteome</keyword>
<evidence type="ECO:0000313" key="8">
    <source>
        <dbReference type="Proteomes" id="UP001242314"/>
    </source>
</evidence>
<sequence length="305" mass="35190">MGLTKAIIATVQWVLILFTLVVVYTSAVKNPEKFRAIFIKTLLVICFFTLVYHLMHGHLTRYKLLGDAKYAFALTGVILISCAYYFDDKSYLKPLIFLYPVILLSLERKGILAFHMVTFFYIFITLKSLNKFIISALCSLTVLLLALFYDLSFLNSFTFFEYSDLEMLYLDEEQALWVSNLHRQSLVTNGWDIFTTHFIFGVGPKMLQVYMSDYYINQGLALYTHNVFLDTLIEQGSVGLFLLLLPYLVYITRGSGLKNKKDKTIFFAFCLYSIFMLFFMSGGAPSMVIFYLPIFKAFIANKMSD</sequence>
<reference evidence="7 8" key="1">
    <citation type="submission" date="2023-04" db="EMBL/GenBank/DDBJ databases">
        <title>Novel Pseudoalteromonas species isolated from Pacific coral.</title>
        <authorList>
            <person name="Videau P."/>
            <person name="Shlafstein M.D."/>
            <person name="Oline D.K."/>
            <person name="Strangman W.K."/>
            <person name="Hahnke R.L."/>
            <person name="Saw J.H."/>
            <person name="Ushijima B."/>
        </authorList>
    </citation>
    <scope>NUCLEOTIDE SEQUENCE [LARGE SCALE GENOMIC DNA]</scope>
    <source>
        <strain evidence="7 8">LMG 14908</strain>
    </source>
</reference>
<dbReference type="InterPro" id="IPR007016">
    <property type="entry name" value="O-antigen_ligase-rel_domated"/>
</dbReference>
<evidence type="ECO:0000313" key="7">
    <source>
        <dbReference type="EMBL" id="MDP4483104.1"/>
    </source>
</evidence>
<keyword evidence="2 5" id="KW-0812">Transmembrane</keyword>
<feature type="transmembrane region" description="Helical" evidence="5">
    <location>
        <begin position="264"/>
        <end position="294"/>
    </location>
</feature>
<keyword evidence="7" id="KW-0436">Ligase</keyword>
<keyword evidence="3 5" id="KW-1133">Transmembrane helix</keyword>
<evidence type="ECO:0000256" key="4">
    <source>
        <dbReference type="ARBA" id="ARBA00023136"/>
    </source>
</evidence>
<dbReference type="GO" id="GO:0016874">
    <property type="term" value="F:ligase activity"/>
    <property type="evidence" value="ECO:0007669"/>
    <property type="project" value="UniProtKB-KW"/>
</dbReference>
<evidence type="ECO:0000259" key="6">
    <source>
        <dbReference type="Pfam" id="PF04932"/>
    </source>
</evidence>
<dbReference type="RefSeq" id="WP_238719457.1">
    <property type="nucleotide sequence ID" value="NZ_JASGWX010000002.1"/>
</dbReference>
<evidence type="ECO:0000256" key="3">
    <source>
        <dbReference type="ARBA" id="ARBA00022989"/>
    </source>
</evidence>
<feature type="transmembrane region" description="Helical" evidence="5">
    <location>
        <begin position="232"/>
        <end position="252"/>
    </location>
</feature>
<keyword evidence="4 5" id="KW-0472">Membrane</keyword>
<feature type="transmembrane region" description="Helical" evidence="5">
    <location>
        <begin position="98"/>
        <end position="124"/>
    </location>
</feature>
<feature type="transmembrane region" description="Helical" evidence="5">
    <location>
        <begin position="34"/>
        <end position="55"/>
    </location>
</feature>
<comment type="subcellular location">
    <subcellularLocation>
        <location evidence="1">Membrane</location>
        <topology evidence="1">Multi-pass membrane protein</topology>
    </subcellularLocation>
</comment>
<name>A0ABT9GBS7_9GAMM</name>
<feature type="domain" description="O-antigen ligase-related" evidence="6">
    <location>
        <begin position="101"/>
        <end position="244"/>
    </location>
</feature>
<evidence type="ECO:0000256" key="2">
    <source>
        <dbReference type="ARBA" id="ARBA00022692"/>
    </source>
</evidence>